<keyword evidence="1" id="KW-0949">S-adenosyl-L-methionine</keyword>
<dbReference type="Gene3D" id="3.40.50.150">
    <property type="entry name" value="Vaccinia Virus protein VP39"/>
    <property type="match status" value="1"/>
</dbReference>
<dbReference type="OrthoDB" id="3191794at2"/>
<gene>
    <name evidence="1 2" type="primary">rsmJ</name>
    <name evidence="2" type="ORF">IMCC3135_10600</name>
</gene>
<evidence type="ECO:0000313" key="3">
    <source>
        <dbReference type="Proteomes" id="UP000250079"/>
    </source>
</evidence>
<comment type="function">
    <text evidence="1">Specifically methylates the guanosine in position 1516 of 16S rRNA.</text>
</comment>
<dbReference type="EC" id="2.1.1.242" evidence="1"/>
<feature type="binding site" evidence="1">
    <location>
        <position position="193"/>
    </location>
    <ligand>
        <name>S-adenosyl-L-methionine</name>
        <dbReference type="ChEBI" id="CHEBI:59789"/>
    </ligand>
</feature>
<accession>A0A2Z2NYI9</accession>
<evidence type="ECO:0000313" key="2">
    <source>
        <dbReference type="EMBL" id="ASJ72214.1"/>
    </source>
</evidence>
<organism evidence="2 3">
    <name type="scientific">Granulosicoccus antarcticus IMCC3135</name>
    <dbReference type="NCBI Taxonomy" id="1192854"/>
    <lineage>
        <taxon>Bacteria</taxon>
        <taxon>Pseudomonadati</taxon>
        <taxon>Pseudomonadota</taxon>
        <taxon>Gammaproteobacteria</taxon>
        <taxon>Chromatiales</taxon>
        <taxon>Granulosicoccaceae</taxon>
        <taxon>Granulosicoccus</taxon>
    </lineage>
</organism>
<dbReference type="GO" id="GO:0008990">
    <property type="term" value="F:rRNA (guanine-N2-)-methyltransferase activity"/>
    <property type="evidence" value="ECO:0007669"/>
    <property type="project" value="UniProtKB-UniRule"/>
</dbReference>
<name>A0A2Z2NYI9_9GAMM</name>
<dbReference type="InterPro" id="IPR007536">
    <property type="entry name" value="16SrRNA_methylTrfase_J"/>
</dbReference>
<dbReference type="GO" id="GO:0005737">
    <property type="term" value="C:cytoplasm"/>
    <property type="evidence" value="ECO:0007669"/>
    <property type="project" value="UniProtKB-SubCell"/>
</dbReference>
<dbReference type="Pfam" id="PF04445">
    <property type="entry name" value="SAM_MT"/>
    <property type="match status" value="1"/>
</dbReference>
<dbReference type="Proteomes" id="UP000250079">
    <property type="component" value="Chromosome"/>
</dbReference>
<dbReference type="RefSeq" id="WP_088917551.1">
    <property type="nucleotide sequence ID" value="NZ_CP018632.1"/>
</dbReference>
<dbReference type="InterPro" id="IPR029063">
    <property type="entry name" value="SAM-dependent_MTases_sf"/>
</dbReference>
<dbReference type="KEGG" id="gai:IMCC3135_10600"/>
<reference evidence="2 3" key="1">
    <citation type="submission" date="2016-12" db="EMBL/GenBank/DDBJ databases">
        <authorList>
            <person name="Song W.-J."/>
            <person name="Kurnit D.M."/>
        </authorList>
    </citation>
    <scope>NUCLEOTIDE SEQUENCE [LARGE SCALE GENOMIC DNA]</scope>
    <source>
        <strain evidence="2 3">IMCC3135</strain>
    </source>
</reference>
<evidence type="ECO:0000256" key="1">
    <source>
        <dbReference type="HAMAP-Rule" id="MF_01523"/>
    </source>
</evidence>
<dbReference type="PANTHER" id="PTHR36112:SF1">
    <property type="entry name" value="RIBOSOMAL RNA SMALL SUBUNIT METHYLTRANSFERASE J"/>
    <property type="match status" value="1"/>
</dbReference>
<comment type="subcellular location">
    <subcellularLocation>
        <location evidence="1">Cytoplasm</location>
    </subcellularLocation>
</comment>
<comment type="similarity">
    <text evidence="1">Belongs to the methyltransferase superfamily. RsmJ family.</text>
</comment>
<dbReference type="EMBL" id="CP018632">
    <property type="protein sequence ID" value="ASJ72214.1"/>
    <property type="molecule type" value="Genomic_DNA"/>
</dbReference>
<proteinExistence type="inferred from homology"/>
<comment type="catalytic activity">
    <reaction evidence="1">
        <text>guanosine(1516) in 16S rRNA + S-adenosyl-L-methionine = N(2)-methylguanosine(1516) in 16S rRNA + S-adenosyl-L-homocysteine + H(+)</text>
        <dbReference type="Rhea" id="RHEA:43220"/>
        <dbReference type="Rhea" id="RHEA-COMP:10412"/>
        <dbReference type="Rhea" id="RHEA-COMP:10413"/>
        <dbReference type="ChEBI" id="CHEBI:15378"/>
        <dbReference type="ChEBI" id="CHEBI:57856"/>
        <dbReference type="ChEBI" id="CHEBI:59789"/>
        <dbReference type="ChEBI" id="CHEBI:74269"/>
        <dbReference type="ChEBI" id="CHEBI:74481"/>
        <dbReference type="EC" id="2.1.1.242"/>
    </reaction>
</comment>
<keyword evidence="3" id="KW-1185">Reference proteome</keyword>
<keyword evidence="1 2" id="KW-0808">Transferase</keyword>
<dbReference type="AlphaFoldDB" id="A0A2Z2NYI9"/>
<keyword evidence="1 2" id="KW-0489">Methyltransferase</keyword>
<protein>
    <recommendedName>
        <fullName evidence="1">Ribosomal RNA small subunit methyltransferase J</fullName>
        <ecNumber evidence="1">2.1.1.242</ecNumber>
    </recommendedName>
    <alternativeName>
        <fullName evidence="1">16S rRNA m2G1516 methyltransferase</fullName>
    </alternativeName>
    <alternativeName>
        <fullName evidence="1">rRNA (guanine-N(2)-)-methyltransferase</fullName>
    </alternativeName>
</protein>
<dbReference type="HAMAP" id="MF_01523">
    <property type="entry name" value="16SrRNA_methyltr_J"/>
    <property type="match status" value="1"/>
</dbReference>
<keyword evidence="1" id="KW-0963">Cytoplasm</keyword>
<dbReference type="PANTHER" id="PTHR36112">
    <property type="entry name" value="RIBOSOMAL RNA SMALL SUBUNIT METHYLTRANSFERASE J"/>
    <property type="match status" value="1"/>
</dbReference>
<feature type="binding site" evidence="1">
    <location>
        <begin position="142"/>
        <end position="143"/>
    </location>
    <ligand>
        <name>S-adenosyl-L-methionine</name>
        <dbReference type="ChEBI" id="CHEBI:59789"/>
    </ligand>
</feature>
<keyword evidence="1" id="KW-0698">rRNA processing</keyword>
<comment type="caution">
    <text evidence="1">Lacks conserved residue(s) required for the propagation of feature annotation.</text>
</comment>
<dbReference type="SUPFAM" id="SSF53335">
    <property type="entry name" value="S-adenosyl-L-methionine-dependent methyltransferases"/>
    <property type="match status" value="1"/>
</dbReference>
<sequence length="277" mass="29902">MNEWTPPILIGFRESACDPASSGMPVANIFDALGIAVQDCLPSQSWALVQRRSAEPADAEQIDTLELVRPDGVKLSIDFSSGKARHRAKEAGKGIQPLARALGAPGYRKKFGTLPSIIDATGGLGQDSWALASLGMPITMIERHPIVHALLANALARAIEHPDTCEIASRITLLAGTAEQLLPTATGQVIYLDPMYPERSRKKAGSRKGMQFLHALLGPAEAEAGARLLHAALQCPVDRVVVKRPRGAELLGDTGTWQGQRTEMESPNTRYDVYHCR</sequence>